<gene>
    <name evidence="4" type="ORF">EVG20_g8827</name>
</gene>
<keyword evidence="3" id="KW-0560">Oxidoreductase</keyword>
<name>A0A4Y9Y457_9AGAM</name>
<proteinExistence type="inferred from homology"/>
<dbReference type="PANTHER" id="PTHR24320:SF282">
    <property type="entry name" value="WW DOMAIN-CONTAINING OXIDOREDUCTASE"/>
    <property type="match status" value="1"/>
</dbReference>
<evidence type="ECO:0008006" key="6">
    <source>
        <dbReference type="Google" id="ProtNLM"/>
    </source>
</evidence>
<sequence length="301" mass="33781">MAPPPKKALSTFGRLYPPKPHWTPEQILLSKNAKVYMGARSEAKAKAAIDEIKSKTGKTDIHFLQIDLADLASVRKAAEEYQSKEQKLHVLFNNGGTMFSPVDQRTKQGYDGEFGVNLLGPWFFTTLLLPVLTATAKGAPKGTVRVIHNSSDAEESWSPPEGINWASLERTPEAHKLQEKLGDMKRYGQSKLGNVLFSNELARRYGKDGINSICVHPGAIKTDLQRHTGFFFKKFLECFILYDIDYGVITQLYAGTSEEAADFNGEYLAAWARRTYPSKNAQDPKLAAKLWSWCEEQTKEF</sequence>
<comment type="caution">
    <text evidence="4">The sequence shown here is derived from an EMBL/GenBank/DDBJ whole genome shotgun (WGS) entry which is preliminary data.</text>
</comment>
<dbReference type="Gene3D" id="3.40.50.720">
    <property type="entry name" value="NAD(P)-binding Rossmann-like Domain"/>
    <property type="match status" value="1"/>
</dbReference>
<dbReference type="EMBL" id="SEOQ01000806">
    <property type="protein sequence ID" value="TFY56698.1"/>
    <property type="molecule type" value="Genomic_DNA"/>
</dbReference>
<organism evidence="4 5">
    <name type="scientific">Dentipellis fragilis</name>
    <dbReference type="NCBI Taxonomy" id="205917"/>
    <lineage>
        <taxon>Eukaryota</taxon>
        <taxon>Fungi</taxon>
        <taxon>Dikarya</taxon>
        <taxon>Basidiomycota</taxon>
        <taxon>Agaricomycotina</taxon>
        <taxon>Agaricomycetes</taxon>
        <taxon>Russulales</taxon>
        <taxon>Hericiaceae</taxon>
        <taxon>Dentipellis</taxon>
    </lineage>
</organism>
<evidence type="ECO:0000256" key="3">
    <source>
        <dbReference type="ARBA" id="ARBA00023002"/>
    </source>
</evidence>
<dbReference type="STRING" id="205917.A0A4Y9Y457"/>
<reference evidence="4 5" key="1">
    <citation type="submission" date="2019-02" db="EMBL/GenBank/DDBJ databases">
        <title>Genome sequencing of the rare red list fungi Dentipellis fragilis.</title>
        <authorList>
            <person name="Buettner E."/>
            <person name="Kellner H."/>
        </authorList>
    </citation>
    <scope>NUCLEOTIDE SEQUENCE [LARGE SCALE GENOMIC DNA]</scope>
    <source>
        <strain evidence="4 5">DSM 105465</strain>
    </source>
</reference>
<protein>
    <recommendedName>
        <fullName evidence="6">NAD(P)-binding protein</fullName>
    </recommendedName>
</protein>
<dbReference type="Pfam" id="PF00106">
    <property type="entry name" value="adh_short"/>
    <property type="match status" value="1"/>
</dbReference>
<accession>A0A4Y9Y457</accession>
<dbReference type="InterPro" id="IPR002347">
    <property type="entry name" value="SDR_fam"/>
</dbReference>
<evidence type="ECO:0000313" key="5">
    <source>
        <dbReference type="Proteomes" id="UP000298327"/>
    </source>
</evidence>
<evidence type="ECO:0000313" key="4">
    <source>
        <dbReference type="EMBL" id="TFY56698.1"/>
    </source>
</evidence>
<keyword evidence="2" id="KW-0521">NADP</keyword>
<dbReference type="SUPFAM" id="SSF51735">
    <property type="entry name" value="NAD(P)-binding Rossmann-fold domains"/>
    <property type="match status" value="1"/>
</dbReference>
<evidence type="ECO:0000256" key="1">
    <source>
        <dbReference type="ARBA" id="ARBA00006484"/>
    </source>
</evidence>
<dbReference type="InterPro" id="IPR036291">
    <property type="entry name" value="NAD(P)-bd_dom_sf"/>
</dbReference>
<dbReference type="Proteomes" id="UP000298327">
    <property type="component" value="Unassembled WGS sequence"/>
</dbReference>
<dbReference type="PANTHER" id="PTHR24320">
    <property type="entry name" value="RETINOL DEHYDROGENASE"/>
    <property type="match status" value="1"/>
</dbReference>
<dbReference type="GO" id="GO:0016491">
    <property type="term" value="F:oxidoreductase activity"/>
    <property type="evidence" value="ECO:0007669"/>
    <property type="project" value="UniProtKB-KW"/>
</dbReference>
<comment type="similarity">
    <text evidence="1">Belongs to the short-chain dehydrogenases/reductases (SDR) family.</text>
</comment>
<dbReference type="OrthoDB" id="191139at2759"/>
<dbReference type="AlphaFoldDB" id="A0A4Y9Y457"/>
<keyword evidence="5" id="KW-1185">Reference proteome</keyword>
<evidence type="ECO:0000256" key="2">
    <source>
        <dbReference type="ARBA" id="ARBA00022857"/>
    </source>
</evidence>